<proteinExistence type="predicted"/>
<organism evidence="1 2">
    <name type="scientific">Candidatus Daviesbacteria bacterium GW2011_GWA2_42_7</name>
    <dbReference type="NCBI Taxonomy" id="1618425"/>
    <lineage>
        <taxon>Bacteria</taxon>
        <taxon>Candidatus Daviesiibacteriota</taxon>
    </lineage>
</organism>
<evidence type="ECO:0000313" key="1">
    <source>
        <dbReference type="EMBL" id="KKS70500.1"/>
    </source>
</evidence>
<protein>
    <submittedName>
        <fullName evidence="1">Uncharacterized protein</fullName>
    </submittedName>
</protein>
<dbReference type="AlphaFoldDB" id="A0A0G1BAU6"/>
<sequence>MKIIVLHGPGEVGKRTEALRIRKQFPTDMTVLVDLKQDSLEKLEWALTSVPMFGSGPRLVVSDNTPDKLDLSVLPLGADDLTFLLLSGPLKSASSLLQSAQKQKAKIFVFEGEKELSVFPFLDCLLDRKKEAFSQLEKLTSEYEWVYILTMVYYGLRRNILPLPASSYARGKIEVQKRKFKLEDFENLYKFTLDTEFSIKMGKIPPDIGLARLVQKFNGGEYSGYNG</sequence>
<dbReference type="EMBL" id="LCEJ01000021">
    <property type="protein sequence ID" value="KKS70500.1"/>
    <property type="molecule type" value="Genomic_DNA"/>
</dbReference>
<comment type="caution">
    <text evidence="1">The sequence shown here is derived from an EMBL/GenBank/DDBJ whole genome shotgun (WGS) entry which is preliminary data.</text>
</comment>
<name>A0A0G1BAU6_9BACT</name>
<dbReference type="Proteomes" id="UP000034785">
    <property type="component" value="Unassembled WGS sequence"/>
</dbReference>
<reference evidence="1 2" key="1">
    <citation type="journal article" date="2015" name="Nature">
        <title>rRNA introns, odd ribosomes, and small enigmatic genomes across a large radiation of phyla.</title>
        <authorList>
            <person name="Brown C.T."/>
            <person name="Hug L.A."/>
            <person name="Thomas B.C."/>
            <person name="Sharon I."/>
            <person name="Castelle C.J."/>
            <person name="Singh A."/>
            <person name="Wilkins M.J."/>
            <person name="Williams K.H."/>
            <person name="Banfield J.F."/>
        </authorList>
    </citation>
    <scope>NUCLEOTIDE SEQUENCE [LARGE SCALE GENOMIC DNA]</scope>
</reference>
<evidence type="ECO:0000313" key="2">
    <source>
        <dbReference type="Proteomes" id="UP000034785"/>
    </source>
</evidence>
<accession>A0A0G1BAU6</accession>
<gene>
    <name evidence="1" type="ORF">UV41_C0021G0011</name>
</gene>